<evidence type="ECO:0000313" key="3">
    <source>
        <dbReference type="Proteomes" id="UP000092993"/>
    </source>
</evidence>
<accession>A0A1C7M393</accession>
<keyword evidence="3" id="KW-1185">Reference proteome</keyword>
<evidence type="ECO:0000256" key="1">
    <source>
        <dbReference type="SAM" id="Phobius"/>
    </source>
</evidence>
<evidence type="ECO:0000313" key="2">
    <source>
        <dbReference type="EMBL" id="OBZ71208.1"/>
    </source>
</evidence>
<dbReference type="EMBL" id="LUGG01000011">
    <property type="protein sequence ID" value="OBZ71208.1"/>
    <property type="molecule type" value="Genomic_DNA"/>
</dbReference>
<comment type="caution">
    <text evidence="2">The sequence shown here is derived from an EMBL/GenBank/DDBJ whole genome shotgun (WGS) entry which is preliminary data.</text>
</comment>
<protein>
    <submittedName>
        <fullName evidence="2">Uncharacterized protein</fullName>
    </submittedName>
</protein>
<keyword evidence="1" id="KW-1133">Transmembrane helix</keyword>
<name>A0A1C7M393_GRIFR</name>
<proteinExistence type="predicted"/>
<sequence length="135" mass="14674">MAPFMLSAREDGTPEGSVIDPVETIVILAVVISCLISVVLLALLFGRRTGPHASGGRFRSNTAASAILNTHSTRNTQQRCGSMPTLVEHPSLRASASTMYLPVYTLHEPPPVYLPPYSRPKFDLVHDDTDRAFSP</sequence>
<organism evidence="2 3">
    <name type="scientific">Grifola frondosa</name>
    <name type="common">Maitake</name>
    <name type="synonym">Polyporus frondosus</name>
    <dbReference type="NCBI Taxonomy" id="5627"/>
    <lineage>
        <taxon>Eukaryota</taxon>
        <taxon>Fungi</taxon>
        <taxon>Dikarya</taxon>
        <taxon>Basidiomycota</taxon>
        <taxon>Agaricomycotina</taxon>
        <taxon>Agaricomycetes</taxon>
        <taxon>Polyporales</taxon>
        <taxon>Grifolaceae</taxon>
        <taxon>Grifola</taxon>
    </lineage>
</organism>
<gene>
    <name evidence="2" type="ORF">A0H81_08466</name>
</gene>
<dbReference type="AlphaFoldDB" id="A0A1C7M393"/>
<dbReference type="Proteomes" id="UP000092993">
    <property type="component" value="Unassembled WGS sequence"/>
</dbReference>
<keyword evidence="1" id="KW-0472">Membrane</keyword>
<reference evidence="2 3" key="1">
    <citation type="submission" date="2016-03" db="EMBL/GenBank/DDBJ databases">
        <title>Whole genome sequencing of Grifola frondosa 9006-11.</title>
        <authorList>
            <person name="Min B."/>
            <person name="Park H."/>
            <person name="Kim J.-G."/>
            <person name="Cho H."/>
            <person name="Oh Y.-L."/>
            <person name="Kong W.-S."/>
            <person name="Choi I.-G."/>
        </authorList>
    </citation>
    <scope>NUCLEOTIDE SEQUENCE [LARGE SCALE GENOMIC DNA]</scope>
    <source>
        <strain evidence="2 3">9006-11</strain>
    </source>
</reference>
<keyword evidence="1" id="KW-0812">Transmembrane</keyword>
<feature type="transmembrane region" description="Helical" evidence="1">
    <location>
        <begin position="25"/>
        <end position="45"/>
    </location>
</feature>